<sequence>MKLSSSSVKAILGDSKEVLVYGFSNCQYGYVARALNALQIKAMIKDSFKNEFEMLAFDSESHVPNANQDLNSNEYQEYMEREKTILFARECKTLITSLCVNNLKRKQNNEPIIPLLFCVEAEFPGYSVSLNIKSVAESHPMLGTYITDEELRRSFKMSTFETNPEFKAVIKETIKFVKLLPDSFEPDSYHLQSIAPFWEKPEWPSAWDKRQPMKTPAALKTKQFPWREVTSQKVSAILQNQGLFKESGAEDAEDQRAPADNPASSAGMASIA</sequence>
<comment type="caution">
    <text evidence="2">The sequence shown here is derived from an EMBL/GenBank/DDBJ whole genome shotgun (WGS) entry which is preliminary data.</text>
</comment>
<dbReference type="Proteomes" id="UP000054715">
    <property type="component" value="Unassembled WGS sequence"/>
</dbReference>
<reference evidence="2 3" key="1">
    <citation type="submission" date="2015-11" db="EMBL/GenBank/DDBJ databases">
        <title>Genomic analysis of 38 Legionella species identifies large and diverse effector repertoires.</title>
        <authorList>
            <person name="Burstein D."/>
            <person name="Amaro F."/>
            <person name="Zusman T."/>
            <person name="Lifshitz Z."/>
            <person name="Cohen O."/>
            <person name="Gilbert J.A."/>
            <person name="Pupko T."/>
            <person name="Shuman H.A."/>
            <person name="Segal G."/>
        </authorList>
    </citation>
    <scope>NUCLEOTIDE SEQUENCE [LARGE SCALE GENOMIC DNA]</scope>
    <source>
        <strain evidence="2 3">JA-26-G1-E2</strain>
    </source>
</reference>
<evidence type="ECO:0000313" key="3">
    <source>
        <dbReference type="Proteomes" id="UP000054715"/>
    </source>
</evidence>
<dbReference type="OrthoDB" id="5648484at2"/>
<gene>
    <name evidence="2" type="ORF">Ljam_0235</name>
</gene>
<evidence type="ECO:0000256" key="1">
    <source>
        <dbReference type="SAM" id="MobiDB-lite"/>
    </source>
</evidence>
<dbReference type="PATRIC" id="fig|455.5.peg.246"/>
<dbReference type="RefSeq" id="WP_058448320.1">
    <property type="nucleotide sequence ID" value="NZ_CAAAJF010000014.1"/>
</dbReference>
<protein>
    <submittedName>
        <fullName evidence="2">Uncharacterized protein</fullName>
    </submittedName>
</protein>
<organism evidence="2 3">
    <name type="scientific">Legionella jamestowniensis</name>
    <dbReference type="NCBI Taxonomy" id="455"/>
    <lineage>
        <taxon>Bacteria</taxon>
        <taxon>Pseudomonadati</taxon>
        <taxon>Pseudomonadota</taxon>
        <taxon>Gammaproteobacteria</taxon>
        <taxon>Legionellales</taxon>
        <taxon>Legionellaceae</taxon>
        <taxon>Legionella</taxon>
    </lineage>
</organism>
<evidence type="ECO:0000313" key="2">
    <source>
        <dbReference type="EMBL" id="KTD12977.1"/>
    </source>
</evidence>
<dbReference type="EMBL" id="LNYG01000004">
    <property type="protein sequence ID" value="KTD12977.1"/>
    <property type="molecule type" value="Genomic_DNA"/>
</dbReference>
<feature type="region of interest" description="Disordered" evidence="1">
    <location>
        <begin position="245"/>
        <end position="272"/>
    </location>
</feature>
<accession>A0A0W0UYM7</accession>
<proteinExistence type="predicted"/>
<dbReference type="AlphaFoldDB" id="A0A0W0UYM7"/>
<name>A0A0W0UYM7_9GAMM</name>